<dbReference type="OrthoDB" id="9809937at2"/>
<evidence type="ECO:0000256" key="2">
    <source>
        <dbReference type="ARBA" id="ARBA00023295"/>
    </source>
</evidence>
<keyword evidence="6" id="KW-1185">Reference proteome</keyword>
<dbReference type="GO" id="GO:0004553">
    <property type="term" value="F:hydrolase activity, hydrolyzing O-glycosyl compounds"/>
    <property type="evidence" value="ECO:0007669"/>
    <property type="project" value="InterPro"/>
</dbReference>
<dbReference type="InterPro" id="IPR017853">
    <property type="entry name" value="GH"/>
</dbReference>
<accession>A0A172TY95</accession>
<dbReference type="Gene3D" id="3.20.20.80">
    <property type="entry name" value="Glycosidases"/>
    <property type="match status" value="1"/>
</dbReference>
<sequence>MRLRYLLLFIYTIISTQAFSQSNNLVYVDKQGVMRWRKDNKEAAFFGVNYTVPFAYGYRSVKALGVNQETAIDQDVYHFSRLGLDAFRVHVWDTEISDSLGNLKENEHLRLFDYLVAKLKEKQIKIFLTPLAFWGNGYPEKDVNTGSFSSKWNKQKVLVTEDAIRAQENYLQQFLKHVNPYTKTTYGQDPDIIGLEINNEPHHSGAKQQASDYISRMVKAVRGSGWTKPVFYNISESPSYAGAVANSNIDGVSFQWYPTGLVANHTVKGNHLPNVDVYRIPFGDTIPAFHNKARMVYEFDAGDVWESYMYPAMARSFRTAGFQWATQFAYDPLATAYGNTEYQTHYLNLAYTPSKAISLLIASKAFHQLPRNKSYGAYPVDTVFDVFRVSHQNHLSEMNAESDYYYSNTTTTQPKNASKLQHIAGVGSSPMVMYQGYGAYFLDKLANGVWRLEVMPDAIPIRDPFERASPSKEVVRIQWATQPMEINLTDLGAEFSIQAINEGNQHNATVSGRQVTIRPGVYLITRKGINPASINISQQQRMFVAPLPKYSESYVAHTPFEQLTTGIPTVLAMRLVGVDSADQVSVEMRHSANQWKAVTPKRENAYDYSVAIPNEMLVPGIINYRVIIRKKDGTITVFPGNHKGDPYAWDAYINDSWETNVVAATAPLELFNAKESRQQILLYNPDWRNNAIAYITADETGEVLLRASMSKPEAGQVMGWQYYIGDRINERISDLSSFDHLIIKARTANETPAKARIALINHRAQAFVTYVTLDQTLKEISIPVNSLKQDAMLLLPRPYPGFLPLWFTSKAEGALNLSELERIEICFGHENNEQGGPSSIEVSSIWLQKKN</sequence>
<dbReference type="PATRIC" id="fig|1492898.3.peg.3883"/>
<feature type="signal peptide" evidence="3">
    <location>
        <begin position="1"/>
        <end position="20"/>
    </location>
</feature>
<dbReference type="Pfam" id="PF00150">
    <property type="entry name" value="Cellulase"/>
    <property type="match status" value="1"/>
</dbReference>
<feature type="chain" id="PRO_5008001386" evidence="3">
    <location>
        <begin position="21"/>
        <end position="851"/>
    </location>
</feature>
<dbReference type="KEGG" id="fla:SY85_17860"/>
<reference evidence="6" key="1">
    <citation type="submission" date="2015-01" db="EMBL/GenBank/DDBJ databases">
        <title>Flavisolibacter sp./LCS9/ whole genome sequencing.</title>
        <authorList>
            <person name="Kim M.K."/>
            <person name="Srinivasan S."/>
            <person name="Lee J.-J."/>
        </authorList>
    </citation>
    <scope>NUCLEOTIDE SEQUENCE [LARGE SCALE GENOMIC DNA]</scope>
    <source>
        <strain evidence="6">LCS9</strain>
    </source>
</reference>
<feature type="domain" description="Glycoside hydrolase family 5" evidence="4">
    <location>
        <begin position="71"/>
        <end position="258"/>
    </location>
</feature>
<keyword evidence="2" id="KW-0326">Glycosidase</keyword>
<reference evidence="5 6" key="2">
    <citation type="journal article" date="2016" name="Int. J. Syst. Evol. Microbiol.">
        <title>Flavisolibacter tropicus sp. nov., isolated from tropical soil.</title>
        <authorList>
            <person name="Lee J.J."/>
            <person name="Kang M.S."/>
            <person name="Kim G.S."/>
            <person name="Lee C.S."/>
            <person name="Lim S."/>
            <person name="Lee J."/>
            <person name="Roh S.H."/>
            <person name="Kang H."/>
            <person name="Ha J.M."/>
            <person name="Bae S."/>
            <person name="Jung H.Y."/>
            <person name="Kim M.K."/>
        </authorList>
    </citation>
    <scope>NUCLEOTIDE SEQUENCE [LARGE SCALE GENOMIC DNA]</scope>
    <source>
        <strain evidence="5 6">LCS9</strain>
    </source>
</reference>
<dbReference type="STRING" id="1492898.SY85_17860"/>
<gene>
    <name evidence="5" type="ORF">SY85_17860</name>
</gene>
<organism evidence="5 6">
    <name type="scientific">Flavisolibacter tropicus</name>
    <dbReference type="NCBI Taxonomy" id="1492898"/>
    <lineage>
        <taxon>Bacteria</taxon>
        <taxon>Pseudomonadati</taxon>
        <taxon>Bacteroidota</taxon>
        <taxon>Chitinophagia</taxon>
        <taxon>Chitinophagales</taxon>
        <taxon>Chitinophagaceae</taxon>
        <taxon>Flavisolibacter</taxon>
    </lineage>
</organism>
<keyword evidence="1" id="KW-0378">Hydrolase</keyword>
<dbReference type="SUPFAM" id="SSF51445">
    <property type="entry name" value="(Trans)glycosidases"/>
    <property type="match status" value="1"/>
</dbReference>
<name>A0A172TY95_9BACT</name>
<proteinExistence type="predicted"/>
<evidence type="ECO:0000313" key="6">
    <source>
        <dbReference type="Proteomes" id="UP000077177"/>
    </source>
</evidence>
<evidence type="ECO:0000313" key="5">
    <source>
        <dbReference type="EMBL" id="ANE52081.1"/>
    </source>
</evidence>
<dbReference type="RefSeq" id="WP_066406226.1">
    <property type="nucleotide sequence ID" value="NZ_CP011390.1"/>
</dbReference>
<dbReference type="AlphaFoldDB" id="A0A172TY95"/>
<keyword evidence="3" id="KW-0732">Signal</keyword>
<dbReference type="Proteomes" id="UP000077177">
    <property type="component" value="Chromosome"/>
</dbReference>
<evidence type="ECO:0000256" key="3">
    <source>
        <dbReference type="SAM" id="SignalP"/>
    </source>
</evidence>
<dbReference type="EMBL" id="CP011390">
    <property type="protein sequence ID" value="ANE52081.1"/>
    <property type="molecule type" value="Genomic_DNA"/>
</dbReference>
<evidence type="ECO:0000256" key="1">
    <source>
        <dbReference type="ARBA" id="ARBA00022801"/>
    </source>
</evidence>
<dbReference type="GO" id="GO:0000272">
    <property type="term" value="P:polysaccharide catabolic process"/>
    <property type="evidence" value="ECO:0007669"/>
    <property type="project" value="InterPro"/>
</dbReference>
<protein>
    <submittedName>
        <fullName evidence="5">Membrane or secreted protein</fullName>
    </submittedName>
</protein>
<dbReference type="InterPro" id="IPR001547">
    <property type="entry name" value="Glyco_hydro_5"/>
</dbReference>
<evidence type="ECO:0000259" key="4">
    <source>
        <dbReference type="Pfam" id="PF00150"/>
    </source>
</evidence>